<dbReference type="EMBL" id="CZAB01000060">
    <property type="protein sequence ID" value="CUP90340.1"/>
    <property type="molecule type" value="Genomic_DNA"/>
</dbReference>
<evidence type="ECO:0000313" key="2">
    <source>
        <dbReference type="EMBL" id="SQB15259.1"/>
    </source>
</evidence>
<dbReference type="Proteomes" id="UP000095512">
    <property type="component" value="Unassembled WGS sequence"/>
</dbReference>
<gene>
    <name evidence="1" type="ORF">ERS852480_04358</name>
    <name evidence="2" type="ORF">NCTC11224_04320</name>
</gene>
<evidence type="ECO:0008006" key="5">
    <source>
        <dbReference type="Google" id="ProtNLM"/>
    </source>
</evidence>
<dbReference type="Proteomes" id="UP000251853">
    <property type="component" value="Unassembled WGS sequence"/>
</dbReference>
<proteinExistence type="predicted"/>
<keyword evidence="4" id="KW-1185">Reference proteome</keyword>
<organism evidence="1 3">
    <name type="scientific">Enterocloster clostridioformis</name>
    <dbReference type="NCBI Taxonomy" id="1531"/>
    <lineage>
        <taxon>Bacteria</taxon>
        <taxon>Bacillati</taxon>
        <taxon>Bacillota</taxon>
        <taxon>Clostridia</taxon>
        <taxon>Lachnospirales</taxon>
        <taxon>Lachnospiraceae</taxon>
        <taxon>Enterocloster</taxon>
    </lineage>
</organism>
<reference evidence="1 3" key="1">
    <citation type="submission" date="2015-09" db="EMBL/GenBank/DDBJ databases">
        <authorList>
            <consortium name="Pathogen Informatics"/>
        </authorList>
    </citation>
    <scope>NUCLEOTIDE SEQUENCE [LARGE SCALE GENOMIC DNA]</scope>
    <source>
        <strain evidence="1 3">2789STDY5834865</strain>
    </source>
</reference>
<reference evidence="2 4" key="2">
    <citation type="submission" date="2018-06" db="EMBL/GenBank/DDBJ databases">
        <authorList>
            <consortium name="Pathogen Informatics"/>
            <person name="Doyle S."/>
        </authorList>
    </citation>
    <scope>NUCLEOTIDE SEQUENCE [LARGE SCALE GENOMIC DNA]</scope>
    <source>
        <strain evidence="2 4">NCTC11224</strain>
    </source>
</reference>
<protein>
    <recommendedName>
        <fullName evidence="5">Coproporphyrinogen III oxidase</fullName>
    </recommendedName>
</protein>
<dbReference type="EMBL" id="UAVW01000017">
    <property type="protein sequence ID" value="SQB15259.1"/>
    <property type="molecule type" value="Genomic_DNA"/>
</dbReference>
<evidence type="ECO:0000313" key="3">
    <source>
        <dbReference type="Proteomes" id="UP000095512"/>
    </source>
</evidence>
<accession>A0A174S5C4</accession>
<evidence type="ECO:0000313" key="1">
    <source>
        <dbReference type="EMBL" id="CUP90340.1"/>
    </source>
</evidence>
<dbReference type="AlphaFoldDB" id="A0A174S5C4"/>
<sequence length="139" mass="16005">MGLVHQFAIIPKDSDVSMVSSDMDSVSISDMIIQYIGDSLKWISTTWNGKRLQNGISYYGFSFIEDGEITKLKNILKQWVELFRLSPDEFYLTGEFLLDEERYENILVKKGEIIKNLNSCIYICEKAINEGKRVLHNGI</sequence>
<name>A0A174S5C4_9FIRM</name>
<dbReference type="RefSeq" id="WP_022201330.1">
    <property type="nucleotide sequence ID" value="NZ_CATYWZ010000016.1"/>
</dbReference>
<evidence type="ECO:0000313" key="4">
    <source>
        <dbReference type="Proteomes" id="UP000251853"/>
    </source>
</evidence>